<evidence type="ECO:0000313" key="4">
    <source>
        <dbReference type="Proteomes" id="UP000802098"/>
    </source>
</evidence>
<dbReference type="InterPro" id="IPR052893">
    <property type="entry name" value="TCS_response_regulator"/>
</dbReference>
<dbReference type="Pfam" id="PF00072">
    <property type="entry name" value="Response_reg"/>
    <property type="match status" value="1"/>
</dbReference>
<protein>
    <submittedName>
        <fullName evidence="3">Response regulator</fullName>
    </submittedName>
</protein>
<feature type="modified residue" description="4-aspartylphosphate" evidence="1">
    <location>
        <position position="59"/>
    </location>
</feature>
<dbReference type="PANTHER" id="PTHR44520:SF2">
    <property type="entry name" value="RESPONSE REGULATOR RCP1"/>
    <property type="match status" value="1"/>
</dbReference>
<proteinExistence type="predicted"/>
<dbReference type="PROSITE" id="PS50110">
    <property type="entry name" value="RESPONSE_REGULATORY"/>
    <property type="match status" value="1"/>
</dbReference>
<evidence type="ECO:0000313" key="3">
    <source>
        <dbReference type="EMBL" id="NHK99826.1"/>
    </source>
</evidence>
<accession>A0ABX0HZR6</accession>
<dbReference type="InterPro" id="IPR001789">
    <property type="entry name" value="Sig_transdc_resp-reg_receiver"/>
</dbReference>
<keyword evidence="1" id="KW-0597">Phosphoprotein</keyword>
<dbReference type="InterPro" id="IPR011006">
    <property type="entry name" value="CheY-like_superfamily"/>
</dbReference>
<dbReference type="SUPFAM" id="SSF52172">
    <property type="entry name" value="CheY-like"/>
    <property type="match status" value="1"/>
</dbReference>
<dbReference type="Proteomes" id="UP000802098">
    <property type="component" value="Unassembled WGS sequence"/>
</dbReference>
<dbReference type="Gene3D" id="3.40.50.2300">
    <property type="match status" value="1"/>
</dbReference>
<dbReference type="PANTHER" id="PTHR44520">
    <property type="entry name" value="RESPONSE REGULATOR RCP1-RELATED"/>
    <property type="match status" value="1"/>
</dbReference>
<dbReference type="EMBL" id="JAAOCD010000008">
    <property type="protein sequence ID" value="NHK99826.1"/>
    <property type="molecule type" value="Genomic_DNA"/>
</dbReference>
<feature type="domain" description="Response regulatory" evidence="2">
    <location>
        <begin position="6"/>
        <end position="129"/>
    </location>
</feature>
<comment type="caution">
    <text evidence="3">The sequence shown here is derived from an EMBL/GenBank/DDBJ whole genome shotgun (WGS) entry which is preliminary data.</text>
</comment>
<organism evidence="3 4">
    <name type="scientific">Rubrivivax benzoatilyticus</name>
    <dbReference type="NCBI Taxonomy" id="316997"/>
    <lineage>
        <taxon>Bacteria</taxon>
        <taxon>Pseudomonadati</taxon>
        <taxon>Pseudomonadota</taxon>
        <taxon>Betaproteobacteria</taxon>
        <taxon>Burkholderiales</taxon>
        <taxon>Sphaerotilaceae</taxon>
        <taxon>Rubrivivax</taxon>
    </lineage>
</organism>
<sequence>MSVACRVMLVDDSEADLLFTRIVLERAGQGFDVLSFEEARAALDYLRSDAPRVELILLDINMPGMNGFEFLDAYEALPAVQRNGSAIVMLSSSADPSDRERAAAYRCVAGYVTKPLDPAAAARLRQQASA</sequence>
<evidence type="ECO:0000256" key="1">
    <source>
        <dbReference type="PROSITE-ProRule" id="PRU00169"/>
    </source>
</evidence>
<gene>
    <name evidence="3" type="ORF">G7087_15695</name>
</gene>
<reference evidence="3 4" key="1">
    <citation type="submission" date="2020-03" db="EMBL/GenBank/DDBJ databases">
        <title>Rubrivivax benzoatilyticus JA2 (sequenced after 10 years sub-culturing).</title>
        <authorList>
            <person name="Gupta D."/>
            <person name="Chintalapati S."/>
            <person name="Chintalapati V.R."/>
        </authorList>
    </citation>
    <scope>NUCLEOTIDE SEQUENCE [LARGE SCALE GENOMIC DNA]</scope>
    <source>
        <strain evidence="3 4">JA2-Mal</strain>
    </source>
</reference>
<keyword evidence="4" id="KW-1185">Reference proteome</keyword>
<name>A0ABX0HZR6_9BURK</name>
<dbReference type="SMART" id="SM00448">
    <property type="entry name" value="REC"/>
    <property type="match status" value="1"/>
</dbReference>
<evidence type="ECO:0000259" key="2">
    <source>
        <dbReference type="PROSITE" id="PS50110"/>
    </source>
</evidence>